<feature type="domain" description="FAD synthetase" evidence="11">
    <location>
        <begin position="19"/>
        <end position="149"/>
    </location>
</feature>
<dbReference type="SUPFAM" id="SSF52374">
    <property type="entry name" value="Nucleotidylyl transferase"/>
    <property type="match status" value="1"/>
</dbReference>
<name>S5LZM0_9MOLU</name>
<dbReference type="GO" id="GO:0016301">
    <property type="term" value="F:kinase activity"/>
    <property type="evidence" value="ECO:0007669"/>
    <property type="project" value="UniProtKB-KW"/>
</dbReference>
<keyword evidence="7" id="KW-0547">Nucleotide-binding</keyword>
<dbReference type="PATRIC" id="fig|1276221.3.peg.334"/>
<dbReference type="KEGG" id="sdi:SDIMI_v3c03370"/>
<comment type="catalytic activity">
    <reaction evidence="10">
        <text>FMN + ATP + H(+) = FAD + diphosphate</text>
        <dbReference type="Rhea" id="RHEA:17237"/>
        <dbReference type="ChEBI" id="CHEBI:15378"/>
        <dbReference type="ChEBI" id="CHEBI:30616"/>
        <dbReference type="ChEBI" id="CHEBI:33019"/>
        <dbReference type="ChEBI" id="CHEBI:57692"/>
        <dbReference type="ChEBI" id="CHEBI:58210"/>
        <dbReference type="EC" id="2.7.7.2"/>
    </reaction>
</comment>
<evidence type="ECO:0000256" key="3">
    <source>
        <dbReference type="ARBA" id="ARBA00022630"/>
    </source>
</evidence>
<evidence type="ECO:0000256" key="2">
    <source>
        <dbReference type="ARBA" id="ARBA00012393"/>
    </source>
</evidence>
<evidence type="ECO:0000256" key="9">
    <source>
        <dbReference type="ARBA" id="ARBA00022840"/>
    </source>
</evidence>
<dbReference type="InParanoid" id="S5LZM0"/>
<sequence>MIKINTFLNYMEEFDLNLKTNIVCIGFFDGVHKMHKKILEEVKRQAFENQTKWSIITFSEKVKDFLDGKKTSIQLKEKKYKFIESDFNPDYLFEIQINMETIKVEPKEFCLFLKEKLHVNKIVVGSDFKFAYQGKGNVNYLKEFFGEENIIIFDRVKEISTTLIKNNLVDGIMKNVNNILGHNYNVTLKRQEDTTFKILDINIIIKNGTYSVKINKDIYELDFKNNLTTLNIDQDLVDIEFI</sequence>
<keyword evidence="4" id="KW-0288">FMN</keyword>
<dbReference type="GO" id="GO:0003919">
    <property type="term" value="F:FMN adenylyltransferase activity"/>
    <property type="evidence" value="ECO:0007669"/>
    <property type="project" value="UniProtKB-EC"/>
</dbReference>
<dbReference type="InterPro" id="IPR014729">
    <property type="entry name" value="Rossmann-like_a/b/a_fold"/>
</dbReference>
<dbReference type="STRING" id="1276221.SDIMI_v3c03370"/>
<proteinExistence type="predicted"/>
<dbReference type="HOGENOM" id="CLU_098662_0_0_14"/>
<dbReference type="InterPro" id="IPR015864">
    <property type="entry name" value="FAD_synthase"/>
</dbReference>
<evidence type="ECO:0000313" key="13">
    <source>
        <dbReference type="Proteomes" id="UP000014983"/>
    </source>
</evidence>
<dbReference type="GO" id="GO:0009231">
    <property type="term" value="P:riboflavin biosynthetic process"/>
    <property type="evidence" value="ECO:0007669"/>
    <property type="project" value="InterPro"/>
</dbReference>
<dbReference type="OrthoDB" id="9803667at2"/>
<keyword evidence="5 12" id="KW-0808">Transferase</keyword>
<evidence type="ECO:0000259" key="11">
    <source>
        <dbReference type="Pfam" id="PF06574"/>
    </source>
</evidence>
<dbReference type="UniPathway" id="UPA00277">
    <property type="reaction ID" value="UER00407"/>
</dbReference>
<accession>S5LZM0</accession>
<evidence type="ECO:0000256" key="10">
    <source>
        <dbReference type="ARBA" id="ARBA00049494"/>
    </source>
</evidence>
<keyword evidence="9" id="KW-0067">ATP-binding</keyword>
<keyword evidence="8" id="KW-0274">FAD</keyword>
<dbReference type="FunCoup" id="S5LZM0">
    <property type="interactions" value="200"/>
</dbReference>
<dbReference type="Proteomes" id="UP000014983">
    <property type="component" value="Chromosome"/>
</dbReference>
<dbReference type="GO" id="GO:0006747">
    <property type="term" value="P:FAD biosynthetic process"/>
    <property type="evidence" value="ECO:0007669"/>
    <property type="project" value="UniProtKB-UniPathway"/>
</dbReference>
<evidence type="ECO:0000256" key="5">
    <source>
        <dbReference type="ARBA" id="ARBA00022679"/>
    </source>
</evidence>
<dbReference type="GO" id="GO:0005524">
    <property type="term" value="F:ATP binding"/>
    <property type="evidence" value="ECO:0007669"/>
    <property type="project" value="UniProtKB-KW"/>
</dbReference>
<dbReference type="EC" id="2.7.7.2" evidence="2"/>
<reference evidence="12 13" key="1">
    <citation type="journal article" date="2013" name="Genome Biol. Evol.">
        <title>Comparison of metabolic capacities and inference of gene content evolution in mosquito-associated Spiroplasma diminutum and S. taiwanense.</title>
        <authorList>
            <person name="Lo W.S."/>
            <person name="Ku C."/>
            <person name="Chen L.L."/>
            <person name="Chang T.H."/>
            <person name="Kuo C.H."/>
        </authorList>
    </citation>
    <scope>NUCLEOTIDE SEQUENCE [LARGE SCALE GENOMIC DNA]</scope>
    <source>
        <strain evidence="12">CUAS-1</strain>
    </source>
</reference>
<dbReference type="eggNOG" id="COG0196">
    <property type="taxonomic scope" value="Bacteria"/>
</dbReference>
<evidence type="ECO:0000256" key="1">
    <source>
        <dbReference type="ARBA" id="ARBA00004726"/>
    </source>
</evidence>
<dbReference type="Pfam" id="PF06574">
    <property type="entry name" value="FAD_syn"/>
    <property type="match status" value="1"/>
</dbReference>
<keyword evidence="12" id="KW-0418">Kinase</keyword>
<evidence type="ECO:0000256" key="7">
    <source>
        <dbReference type="ARBA" id="ARBA00022741"/>
    </source>
</evidence>
<keyword evidence="3" id="KW-0285">Flavoprotein</keyword>
<keyword evidence="6 12" id="KW-0548">Nucleotidyltransferase</keyword>
<dbReference type="AlphaFoldDB" id="S5LZM0"/>
<evidence type="ECO:0000256" key="8">
    <source>
        <dbReference type="ARBA" id="ARBA00022827"/>
    </source>
</evidence>
<dbReference type="RefSeq" id="WP_020836274.1">
    <property type="nucleotide sequence ID" value="NC_021833.1"/>
</dbReference>
<gene>
    <name evidence="12" type="primary">ribC</name>
    <name evidence="12" type="ORF">SDIMI_v3c03370</name>
</gene>
<dbReference type="Gene3D" id="3.40.50.620">
    <property type="entry name" value="HUPs"/>
    <property type="match status" value="1"/>
</dbReference>
<dbReference type="EMBL" id="CP005076">
    <property type="protein sequence ID" value="AGR42041.1"/>
    <property type="molecule type" value="Genomic_DNA"/>
</dbReference>
<evidence type="ECO:0000256" key="6">
    <source>
        <dbReference type="ARBA" id="ARBA00022695"/>
    </source>
</evidence>
<evidence type="ECO:0000256" key="4">
    <source>
        <dbReference type="ARBA" id="ARBA00022643"/>
    </source>
</evidence>
<protein>
    <recommendedName>
        <fullName evidence="2">FAD synthase</fullName>
        <ecNumber evidence="2">2.7.7.2</ecNumber>
    </recommendedName>
</protein>
<organism evidence="12 13">
    <name type="scientific">Spiroplasma diminutum CUAS-1</name>
    <dbReference type="NCBI Taxonomy" id="1276221"/>
    <lineage>
        <taxon>Bacteria</taxon>
        <taxon>Bacillati</taxon>
        <taxon>Mycoplasmatota</taxon>
        <taxon>Mollicutes</taxon>
        <taxon>Entomoplasmatales</taxon>
        <taxon>Spiroplasmataceae</taxon>
        <taxon>Spiroplasma</taxon>
    </lineage>
</organism>
<keyword evidence="13" id="KW-1185">Reference proteome</keyword>
<evidence type="ECO:0000313" key="12">
    <source>
        <dbReference type="EMBL" id="AGR42041.1"/>
    </source>
</evidence>
<comment type="pathway">
    <text evidence="1">Cofactor biosynthesis; FAD biosynthesis; FAD from FMN: step 1/1.</text>
</comment>